<dbReference type="Proteomes" id="UP000230405">
    <property type="component" value="Unassembled WGS sequence"/>
</dbReference>
<keyword evidence="1" id="KW-0812">Transmembrane</keyword>
<dbReference type="EMBL" id="PFPO01000022">
    <property type="protein sequence ID" value="PIZ99541.1"/>
    <property type="molecule type" value="Genomic_DNA"/>
</dbReference>
<protein>
    <submittedName>
        <fullName evidence="2">Uncharacterized protein</fullName>
    </submittedName>
</protein>
<dbReference type="AlphaFoldDB" id="A0A2M7VFZ6"/>
<evidence type="ECO:0000256" key="1">
    <source>
        <dbReference type="SAM" id="Phobius"/>
    </source>
</evidence>
<evidence type="ECO:0000313" key="3">
    <source>
        <dbReference type="Proteomes" id="UP000230405"/>
    </source>
</evidence>
<accession>A0A2M7VFZ6</accession>
<evidence type="ECO:0000313" key="2">
    <source>
        <dbReference type="EMBL" id="PIZ99541.1"/>
    </source>
</evidence>
<feature type="transmembrane region" description="Helical" evidence="1">
    <location>
        <begin position="9"/>
        <end position="36"/>
    </location>
</feature>
<comment type="caution">
    <text evidence="2">The sequence shown here is derived from an EMBL/GenBank/DDBJ whole genome shotgun (WGS) entry which is preliminary data.</text>
</comment>
<sequence>MNKIQALKILLVLGALYYLVGAAVHFFGLTLFPFYVSGLYQPYYDTVIALAAIILVLLFLSTAKDPVKNIDSLDVIIISGIIAIVFSVGIIIKIDFVQLGGPEKKVQTIFEMIGLIFYVFALIYLRPKK</sequence>
<keyword evidence="1" id="KW-1133">Transmembrane helix</keyword>
<reference evidence="3" key="1">
    <citation type="submission" date="2017-09" db="EMBL/GenBank/DDBJ databases">
        <title>Depth-based differentiation of microbial function through sediment-hosted aquifers and enrichment of novel symbionts in the deep terrestrial subsurface.</title>
        <authorList>
            <person name="Probst A.J."/>
            <person name="Ladd B."/>
            <person name="Jarett J.K."/>
            <person name="Geller-Mcgrath D.E."/>
            <person name="Sieber C.M.K."/>
            <person name="Emerson J.B."/>
            <person name="Anantharaman K."/>
            <person name="Thomas B.C."/>
            <person name="Malmstrom R."/>
            <person name="Stieglmeier M."/>
            <person name="Klingl A."/>
            <person name="Woyke T."/>
            <person name="Ryan C.M."/>
            <person name="Banfield J.F."/>
        </authorList>
    </citation>
    <scope>NUCLEOTIDE SEQUENCE [LARGE SCALE GENOMIC DNA]</scope>
</reference>
<proteinExistence type="predicted"/>
<feature type="transmembrane region" description="Helical" evidence="1">
    <location>
        <begin position="42"/>
        <end position="63"/>
    </location>
</feature>
<feature type="transmembrane region" description="Helical" evidence="1">
    <location>
        <begin position="75"/>
        <end position="94"/>
    </location>
</feature>
<keyword evidence="1" id="KW-0472">Membrane</keyword>
<name>A0A2M7VFZ6_9BACT</name>
<organism evidence="2 3">
    <name type="scientific">Candidatus Komeilibacteria bacterium CG_4_10_14_0_2_um_filter_37_10</name>
    <dbReference type="NCBI Taxonomy" id="1974470"/>
    <lineage>
        <taxon>Bacteria</taxon>
        <taxon>Candidatus Komeiliibacteriota</taxon>
    </lineage>
</organism>
<feature type="transmembrane region" description="Helical" evidence="1">
    <location>
        <begin position="106"/>
        <end position="125"/>
    </location>
</feature>
<gene>
    <name evidence="2" type="ORF">COX77_01275</name>
</gene>